<accession>A0ABV3GQ78</accession>
<dbReference type="PROSITE" id="PS51931">
    <property type="entry name" value="BMC_CP"/>
    <property type="match status" value="2"/>
</dbReference>
<evidence type="ECO:0000259" key="2">
    <source>
        <dbReference type="PROSITE" id="PS51931"/>
    </source>
</evidence>
<dbReference type="EMBL" id="JBFALK010000024">
    <property type="protein sequence ID" value="MEV0973766.1"/>
    <property type="molecule type" value="Genomic_DNA"/>
</dbReference>
<evidence type="ECO:0000256" key="1">
    <source>
        <dbReference type="SAM" id="MobiDB-lite"/>
    </source>
</evidence>
<protein>
    <submittedName>
        <fullName evidence="3">Microcompartment protein</fullName>
    </submittedName>
</protein>
<proteinExistence type="predicted"/>
<organism evidence="3 4">
    <name type="scientific">Microtetraspora glauca</name>
    <dbReference type="NCBI Taxonomy" id="1996"/>
    <lineage>
        <taxon>Bacteria</taxon>
        <taxon>Bacillati</taxon>
        <taxon>Actinomycetota</taxon>
        <taxon>Actinomycetes</taxon>
        <taxon>Streptosporangiales</taxon>
        <taxon>Streptosporangiaceae</taxon>
        <taxon>Microtetraspora</taxon>
    </lineage>
</organism>
<dbReference type="CDD" id="cd07052">
    <property type="entry name" value="BMC_like_1_repeat2"/>
    <property type="match status" value="1"/>
</dbReference>
<comment type="caution">
    <text evidence="3">The sequence shown here is derived from an EMBL/GenBank/DDBJ whole genome shotgun (WGS) entry which is preliminary data.</text>
</comment>
<dbReference type="RefSeq" id="WP_358139682.1">
    <property type="nucleotide sequence ID" value="NZ_JBFALK010000024.1"/>
</dbReference>
<feature type="domain" description="BMC circularly permuted" evidence="2">
    <location>
        <begin position="148"/>
        <end position="248"/>
    </location>
</feature>
<dbReference type="Gene3D" id="3.30.70.1710">
    <property type="match status" value="2"/>
</dbReference>
<keyword evidence="4" id="KW-1185">Reference proteome</keyword>
<evidence type="ECO:0000313" key="4">
    <source>
        <dbReference type="Proteomes" id="UP001551675"/>
    </source>
</evidence>
<feature type="region of interest" description="Disordered" evidence="1">
    <location>
        <begin position="1"/>
        <end position="39"/>
    </location>
</feature>
<dbReference type="InterPro" id="IPR037233">
    <property type="entry name" value="CcmK-like_sf"/>
</dbReference>
<feature type="domain" description="BMC circularly permuted" evidence="2">
    <location>
        <begin position="46"/>
        <end position="147"/>
    </location>
</feature>
<dbReference type="InterPro" id="IPR044870">
    <property type="entry name" value="BMC_CP"/>
</dbReference>
<reference evidence="3 4" key="1">
    <citation type="submission" date="2024-06" db="EMBL/GenBank/DDBJ databases">
        <title>The Natural Products Discovery Center: Release of the First 8490 Sequenced Strains for Exploring Actinobacteria Biosynthetic Diversity.</title>
        <authorList>
            <person name="Kalkreuter E."/>
            <person name="Kautsar S.A."/>
            <person name="Yang D."/>
            <person name="Bader C.D."/>
            <person name="Teijaro C.N."/>
            <person name="Fluegel L."/>
            <person name="Davis C.M."/>
            <person name="Simpson J.R."/>
            <person name="Lauterbach L."/>
            <person name="Steele A.D."/>
            <person name="Gui C."/>
            <person name="Meng S."/>
            <person name="Li G."/>
            <person name="Viehrig K."/>
            <person name="Ye F."/>
            <person name="Su P."/>
            <person name="Kiefer A.F."/>
            <person name="Nichols A."/>
            <person name="Cepeda A.J."/>
            <person name="Yan W."/>
            <person name="Fan B."/>
            <person name="Jiang Y."/>
            <person name="Adhikari A."/>
            <person name="Zheng C.-J."/>
            <person name="Schuster L."/>
            <person name="Cowan T.M."/>
            <person name="Smanski M.J."/>
            <person name="Chevrette M.G."/>
            <person name="De Carvalho L.P.S."/>
            <person name="Shen B."/>
        </authorList>
    </citation>
    <scope>NUCLEOTIDE SEQUENCE [LARGE SCALE GENOMIC DNA]</scope>
    <source>
        <strain evidence="3 4">NPDC050100</strain>
    </source>
</reference>
<sequence>MSSAPASPRPRARAAKAAPAPVEPTPGTPASETPPAGRRSAELRVYLLVENLRRQFTAAMAAPTRARGYPPYEGQHALIVEVAPGLAIERVIDLALRAVPSVEPGILFVERQFGVLEVHGSSLDDVRRAGQAILDGIGASAGDQLRPRILYTDVIEEITDQHAVLVNRNRQASMVLPGETLLVCEMTPALFATVAANEAEAAAPDITLVDVQMIGSAGRLYISGRPGSVRAARDAIVRVLESVEGRDH</sequence>
<gene>
    <name evidence="3" type="ORF">AB0I59_34675</name>
</gene>
<name>A0ABV3GQ78_MICGL</name>
<dbReference type="Proteomes" id="UP001551675">
    <property type="component" value="Unassembled WGS sequence"/>
</dbReference>
<evidence type="ECO:0000313" key="3">
    <source>
        <dbReference type="EMBL" id="MEV0973766.1"/>
    </source>
</evidence>